<dbReference type="Proteomes" id="UP000033881">
    <property type="component" value="Unassembled WGS sequence"/>
</dbReference>
<dbReference type="InterPro" id="IPR004477">
    <property type="entry name" value="ComEC_N"/>
</dbReference>
<comment type="subcellular location">
    <subcellularLocation>
        <location evidence="1">Cell membrane</location>
        <topology evidence="1">Multi-pass membrane protein</topology>
    </subcellularLocation>
</comment>
<evidence type="ECO:0000259" key="7">
    <source>
        <dbReference type="Pfam" id="PF03772"/>
    </source>
</evidence>
<name>A0A0G0MLD4_9BACT</name>
<dbReference type="NCBIfam" id="TIGR00360">
    <property type="entry name" value="ComEC_N-term"/>
    <property type="match status" value="1"/>
</dbReference>
<evidence type="ECO:0000313" key="8">
    <source>
        <dbReference type="EMBL" id="KKR01181.1"/>
    </source>
</evidence>
<accession>A0A0G0MLD4</accession>
<keyword evidence="3 6" id="KW-0812">Transmembrane</keyword>
<feature type="transmembrane region" description="Helical" evidence="6">
    <location>
        <begin position="308"/>
        <end position="330"/>
    </location>
</feature>
<dbReference type="STRING" id="1618574.UT24_C0006G0029"/>
<proteinExistence type="predicted"/>
<feature type="transmembrane region" description="Helical" evidence="6">
    <location>
        <begin position="337"/>
        <end position="355"/>
    </location>
</feature>
<feature type="transmembrane region" description="Helical" evidence="6">
    <location>
        <begin position="6"/>
        <end position="23"/>
    </location>
</feature>
<dbReference type="PANTHER" id="PTHR30619:SF7">
    <property type="entry name" value="BETA-LACTAMASE DOMAIN PROTEIN"/>
    <property type="match status" value="1"/>
</dbReference>
<evidence type="ECO:0000256" key="5">
    <source>
        <dbReference type="ARBA" id="ARBA00023136"/>
    </source>
</evidence>
<evidence type="ECO:0000256" key="2">
    <source>
        <dbReference type="ARBA" id="ARBA00022475"/>
    </source>
</evidence>
<evidence type="ECO:0000256" key="4">
    <source>
        <dbReference type="ARBA" id="ARBA00022989"/>
    </source>
</evidence>
<dbReference type="AlphaFoldDB" id="A0A0G0MLD4"/>
<feature type="transmembrane region" description="Helical" evidence="6">
    <location>
        <begin position="150"/>
        <end position="173"/>
    </location>
</feature>
<gene>
    <name evidence="8" type="ORF">UT24_C0006G0029</name>
</gene>
<evidence type="ECO:0000256" key="1">
    <source>
        <dbReference type="ARBA" id="ARBA00004651"/>
    </source>
</evidence>
<keyword evidence="4 6" id="KW-1133">Transmembrane helix</keyword>
<reference evidence="8 9" key="1">
    <citation type="journal article" date="2015" name="Nature">
        <title>rRNA introns, odd ribosomes, and small enigmatic genomes across a large radiation of phyla.</title>
        <authorList>
            <person name="Brown C.T."/>
            <person name="Hug L.A."/>
            <person name="Thomas B.C."/>
            <person name="Sharon I."/>
            <person name="Castelle C.J."/>
            <person name="Singh A."/>
            <person name="Wilkins M.J."/>
            <person name="Williams K.H."/>
            <person name="Banfield J.F."/>
        </authorList>
    </citation>
    <scope>NUCLEOTIDE SEQUENCE [LARGE SCALE GENOMIC DNA]</scope>
</reference>
<dbReference type="EMBL" id="LBWB01000006">
    <property type="protein sequence ID" value="KKR01181.1"/>
    <property type="molecule type" value="Genomic_DNA"/>
</dbReference>
<dbReference type="InterPro" id="IPR052159">
    <property type="entry name" value="Competence_DNA_uptake"/>
</dbReference>
<keyword evidence="2" id="KW-1003">Cell membrane</keyword>
<dbReference type="PANTHER" id="PTHR30619">
    <property type="entry name" value="DNA INTERNALIZATION/COMPETENCE PROTEIN COMEC/REC2"/>
    <property type="match status" value="1"/>
</dbReference>
<feature type="domain" description="ComEC/Rec2-related protein" evidence="7">
    <location>
        <begin position="127"/>
        <end position="355"/>
    </location>
</feature>
<dbReference type="GO" id="GO:0005886">
    <property type="term" value="C:plasma membrane"/>
    <property type="evidence" value="ECO:0007669"/>
    <property type="project" value="UniProtKB-SubCell"/>
</dbReference>
<organism evidence="8 9">
    <name type="scientific">Candidatus Woesebacteria bacterium GW2011_GWB1_39_12</name>
    <dbReference type="NCBI Taxonomy" id="1618574"/>
    <lineage>
        <taxon>Bacteria</taxon>
        <taxon>Candidatus Woeseibacteriota</taxon>
    </lineage>
</organism>
<feature type="transmembrane region" description="Helical" evidence="6">
    <location>
        <begin position="243"/>
        <end position="260"/>
    </location>
</feature>
<protein>
    <submittedName>
        <fullName evidence="8">ComEC/Rec2-related protein</fullName>
    </submittedName>
</protein>
<feature type="transmembrane region" description="Helical" evidence="6">
    <location>
        <begin position="281"/>
        <end position="302"/>
    </location>
</feature>
<sequence length="356" mass="40151">MRKYLLWFLLIIILVIRVIYFYKNQPSYPDGTRIRITSRISSEPIRYSSSQFLKLQGFKIYLPSYPEVYYGDQIAVDGTVKDGELKDPKLVGVKESKIFLYSIREQLIDFYQKNLPQPHSSLIAGVTIGSKASIPKDFWEALKKTGTAHVVVASGMNVTLVSQFLISFLALLFPRRRAIPMALMGVWSYAILSGFDAPIIRASIMGSLVFVAQEIGRLNFSLRALFMTAFAMLFVKPDWLTDIGFMLSFAATLSLILFEPKVDRFFKKIPAIIRKDFSTSLAAQVGVVPILYFGFGQFNVLSPVINAMVLWTIVPITIIGMVGGILGLIFEPVGRAVLLLVYPLTSWFVWILRIFN</sequence>
<evidence type="ECO:0000256" key="3">
    <source>
        <dbReference type="ARBA" id="ARBA00022692"/>
    </source>
</evidence>
<dbReference type="Pfam" id="PF03772">
    <property type="entry name" value="Competence"/>
    <property type="match status" value="1"/>
</dbReference>
<evidence type="ECO:0000256" key="6">
    <source>
        <dbReference type="SAM" id="Phobius"/>
    </source>
</evidence>
<feature type="transmembrane region" description="Helical" evidence="6">
    <location>
        <begin position="179"/>
        <end position="199"/>
    </location>
</feature>
<keyword evidence="5 6" id="KW-0472">Membrane</keyword>
<feature type="transmembrane region" description="Helical" evidence="6">
    <location>
        <begin position="220"/>
        <end position="237"/>
    </location>
</feature>
<evidence type="ECO:0000313" key="9">
    <source>
        <dbReference type="Proteomes" id="UP000033881"/>
    </source>
</evidence>
<comment type="caution">
    <text evidence="8">The sequence shown here is derived from an EMBL/GenBank/DDBJ whole genome shotgun (WGS) entry which is preliminary data.</text>
</comment>